<dbReference type="InterPro" id="IPR001650">
    <property type="entry name" value="Helicase_C-like"/>
</dbReference>
<dbReference type="GO" id="GO:0005634">
    <property type="term" value="C:nucleus"/>
    <property type="evidence" value="ECO:0007669"/>
    <property type="project" value="UniProtKB-SubCell"/>
</dbReference>
<dbReference type="FunCoup" id="G2QHL3">
    <property type="interactions" value="911"/>
</dbReference>
<keyword evidence="9" id="KW-0067">ATP-binding</keyword>
<dbReference type="Proteomes" id="UP000007322">
    <property type="component" value="Chromosome 4"/>
</dbReference>
<feature type="region of interest" description="Disordered" evidence="15">
    <location>
        <begin position="835"/>
        <end position="873"/>
    </location>
</feature>
<evidence type="ECO:0000256" key="12">
    <source>
        <dbReference type="ARBA" id="ARBA00038041"/>
    </source>
</evidence>
<dbReference type="SMART" id="SM00487">
    <property type="entry name" value="DEXDc"/>
    <property type="match status" value="1"/>
</dbReference>
<dbReference type="OrthoDB" id="1191041at2759"/>
<feature type="short sequence motif" description="Q motif" evidence="14">
    <location>
        <begin position="314"/>
        <end position="342"/>
    </location>
</feature>
<dbReference type="GO" id="GO:0042254">
    <property type="term" value="P:ribosome biogenesis"/>
    <property type="evidence" value="ECO:0007669"/>
    <property type="project" value="UniProtKB-KW"/>
</dbReference>
<keyword evidence="11" id="KW-0539">Nucleus</keyword>
<evidence type="ECO:0000256" key="10">
    <source>
        <dbReference type="ARBA" id="ARBA00022884"/>
    </source>
</evidence>
<dbReference type="Pfam" id="PF13410">
    <property type="entry name" value="GST_C_2"/>
    <property type="match status" value="1"/>
</dbReference>
<dbReference type="SFLD" id="SFLDG01151">
    <property type="entry name" value="Main.2:_Nu-like"/>
    <property type="match status" value="1"/>
</dbReference>
<dbReference type="GO" id="GO:0003724">
    <property type="term" value="F:RNA helicase activity"/>
    <property type="evidence" value="ECO:0007669"/>
    <property type="project" value="UniProtKB-EC"/>
</dbReference>
<dbReference type="GeneID" id="11513749"/>
<accession>G2QHL3</accession>
<dbReference type="PROSITE" id="PS51194">
    <property type="entry name" value="HELICASE_CTER"/>
    <property type="match status" value="1"/>
</dbReference>
<dbReference type="Gene3D" id="3.40.50.300">
    <property type="entry name" value="P-loop containing nucleotide triphosphate hydrolases"/>
    <property type="match status" value="2"/>
</dbReference>
<keyword evidence="8" id="KW-0347">Helicase</keyword>
<evidence type="ECO:0000259" key="19">
    <source>
        <dbReference type="PROSITE" id="PS51194"/>
    </source>
</evidence>
<name>G2QHL3_THET4</name>
<evidence type="ECO:0000256" key="9">
    <source>
        <dbReference type="ARBA" id="ARBA00022840"/>
    </source>
</evidence>
<evidence type="ECO:0000256" key="11">
    <source>
        <dbReference type="ARBA" id="ARBA00023242"/>
    </source>
</evidence>
<evidence type="ECO:0000256" key="2">
    <source>
        <dbReference type="ARBA" id="ARBA00004123"/>
    </source>
</evidence>
<dbReference type="GO" id="GO:0010467">
    <property type="term" value="P:gene expression"/>
    <property type="evidence" value="ECO:0007669"/>
    <property type="project" value="UniProtKB-ARBA"/>
</dbReference>
<proteinExistence type="inferred from homology"/>
<comment type="subcellular location">
    <subcellularLocation>
        <location evidence="2">Nucleus</location>
    </subcellularLocation>
</comment>
<dbReference type="PANTHER" id="PTHR47959:SF21">
    <property type="entry name" value="DEAD-BOX HELICASE 56"/>
    <property type="match status" value="1"/>
</dbReference>
<dbReference type="OMA" id="NASEQCV"/>
<dbReference type="SUPFAM" id="SSF52833">
    <property type="entry name" value="Thioredoxin-like"/>
    <property type="match status" value="1"/>
</dbReference>
<dbReference type="EMBL" id="CP003005">
    <property type="protein sequence ID" value="AEO58873.1"/>
    <property type="molecule type" value="Genomic_DNA"/>
</dbReference>
<dbReference type="RefSeq" id="XP_003664118.1">
    <property type="nucleotide sequence ID" value="XM_003664070.1"/>
</dbReference>
<dbReference type="CDD" id="cd10291">
    <property type="entry name" value="GST_C_YfcG_like"/>
    <property type="match status" value="1"/>
</dbReference>
<evidence type="ECO:0000256" key="14">
    <source>
        <dbReference type="PROSITE-ProRule" id="PRU00552"/>
    </source>
</evidence>
<feature type="region of interest" description="Disordered" evidence="15">
    <location>
        <begin position="630"/>
        <end position="678"/>
    </location>
</feature>
<reference evidence="21 22" key="1">
    <citation type="journal article" date="2011" name="Nat. Biotechnol.">
        <title>Comparative genomic analysis of the thermophilic biomass-degrading fungi Myceliophthora thermophila and Thielavia terrestris.</title>
        <authorList>
            <person name="Berka R.M."/>
            <person name="Grigoriev I.V."/>
            <person name="Otillar R."/>
            <person name="Salamov A."/>
            <person name="Grimwood J."/>
            <person name="Reid I."/>
            <person name="Ishmael N."/>
            <person name="John T."/>
            <person name="Darmond C."/>
            <person name="Moisan M.-C."/>
            <person name="Henrissat B."/>
            <person name="Coutinho P.M."/>
            <person name="Lombard V."/>
            <person name="Natvig D.O."/>
            <person name="Lindquist E."/>
            <person name="Schmutz J."/>
            <person name="Lucas S."/>
            <person name="Harris P."/>
            <person name="Powlowski J."/>
            <person name="Bellemare A."/>
            <person name="Taylor D."/>
            <person name="Butler G."/>
            <person name="de Vries R.P."/>
            <person name="Allijn I.E."/>
            <person name="van den Brink J."/>
            <person name="Ushinsky S."/>
            <person name="Storms R."/>
            <person name="Powell A.J."/>
            <person name="Paulsen I.T."/>
            <person name="Elbourne L.D.H."/>
            <person name="Baker S.E."/>
            <person name="Magnuson J."/>
            <person name="LaBoissiere S."/>
            <person name="Clutterbuck A.J."/>
            <person name="Martinez D."/>
            <person name="Wogulis M."/>
            <person name="de Leon A.L."/>
            <person name="Rey M.W."/>
            <person name="Tsang A."/>
        </authorList>
    </citation>
    <scope>NUCLEOTIDE SEQUENCE [LARGE SCALE GENOMIC DNA]</scope>
    <source>
        <strain evidence="22">ATCC 42464 / BCRC 31852 / DSM 1799</strain>
    </source>
</reference>
<evidence type="ECO:0000256" key="3">
    <source>
        <dbReference type="ARBA" id="ARBA00007409"/>
    </source>
</evidence>
<dbReference type="Gene3D" id="3.40.30.10">
    <property type="entry name" value="Glutaredoxin"/>
    <property type="match status" value="1"/>
</dbReference>
<feature type="domain" description="GST N-terminal" evidence="16">
    <location>
        <begin position="14"/>
        <end position="98"/>
    </location>
</feature>
<dbReference type="PROSITE" id="PS51195">
    <property type="entry name" value="Q_MOTIF"/>
    <property type="match status" value="1"/>
</dbReference>
<dbReference type="InterPro" id="IPR027417">
    <property type="entry name" value="P-loop_NTPase"/>
</dbReference>
<comment type="catalytic activity">
    <reaction evidence="13">
        <text>ATP + H2O = ADP + phosphate + H(+)</text>
        <dbReference type="Rhea" id="RHEA:13065"/>
        <dbReference type="ChEBI" id="CHEBI:15377"/>
        <dbReference type="ChEBI" id="CHEBI:15378"/>
        <dbReference type="ChEBI" id="CHEBI:30616"/>
        <dbReference type="ChEBI" id="CHEBI:43474"/>
        <dbReference type="ChEBI" id="CHEBI:456216"/>
        <dbReference type="EC" id="3.6.4.13"/>
    </reaction>
</comment>
<dbReference type="GO" id="GO:0005829">
    <property type="term" value="C:cytosol"/>
    <property type="evidence" value="ECO:0007669"/>
    <property type="project" value="TreeGrafter"/>
</dbReference>
<dbReference type="CDD" id="cd17961">
    <property type="entry name" value="DEADc_DDX56"/>
    <property type="match status" value="1"/>
</dbReference>
<evidence type="ECO:0000256" key="6">
    <source>
        <dbReference type="ARBA" id="ARBA00022741"/>
    </source>
</evidence>
<feature type="region of interest" description="Disordered" evidence="15">
    <location>
        <begin position="274"/>
        <end position="314"/>
    </location>
</feature>
<dbReference type="InterPro" id="IPR014014">
    <property type="entry name" value="RNA_helicase_DEAD_Q_motif"/>
</dbReference>
<dbReference type="PANTHER" id="PTHR47959">
    <property type="entry name" value="ATP-DEPENDENT RNA HELICASE RHLE-RELATED"/>
    <property type="match status" value="1"/>
</dbReference>
<evidence type="ECO:0000313" key="21">
    <source>
        <dbReference type="EMBL" id="AEO58873.1"/>
    </source>
</evidence>
<dbReference type="GO" id="GO:0003723">
    <property type="term" value="F:RNA binding"/>
    <property type="evidence" value="ECO:0007669"/>
    <property type="project" value="UniProtKB-KW"/>
</dbReference>
<dbReference type="SUPFAM" id="SSF52540">
    <property type="entry name" value="P-loop containing nucleoside triphosphate hydrolases"/>
    <property type="match status" value="2"/>
</dbReference>
<keyword evidence="7" id="KW-0378">Hydrolase</keyword>
<dbReference type="Pfam" id="PF00270">
    <property type="entry name" value="DEAD"/>
    <property type="match status" value="1"/>
</dbReference>
<comment type="similarity">
    <text evidence="3">Belongs to the GST superfamily.</text>
</comment>
<dbReference type="InterPro" id="IPR011545">
    <property type="entry name" value="DEAD/DEAH_box_helicase_dom"/>
</dbReference>
<evidence type="ECO:0000256" key="5">
    <source>
        <dbReference type="ARBA" id="ARBA00022517"/>
    </source>
</evidence>
<dbReference type="InParanoid" id="G2QHL3"/>
<dbReference type="CDD" id="cd03048">
    <property type="entry name" value="GST_N_Ure2p_like"/>
    <property type="match status" value="1"/>
</dbReference>
<evidence type="ECO:0000256" key="13">
    <source>
        <dbReference type="ARBA" id="ARBA00047984"/>
    </source>
</evidence>
<evidence type="ECO:0000259" key="18">
    <source>
        <dbReference type="PROSITE" id="PS51192"/>
    </source>
</evidence>
<dbReference type="SUPFAM" id="SSF47616">
    <property type="entry name" value="GST C-terminal domain-like"/>
    <property type="match status" value="1"/>
</dbReference>
<evidence type="ECO:0000259" key="16">
    <source>
        <dbReference type="PROSITE" id="PS50404"/>
    </source>
</evidence>
<evidence type="ECO:0000256" key="8">
    <source>
        <dbReference type="ARBA" id="ARBA00022806"/>
    </source>
</evidence>
<dbReference type="eggNOG" id="KOG0346">
    <property type="taxonomic scope" value="Eukaryota"/>
</dbReference>
<dbReference type="AlphaFoldDB" id="G2QHL3"/>
<dbReference type="eggNOG" id="KOG0867">
    <property type="taxonomic scope" value="Eukaryota"/>
</dbReference>
<dbReference type="InterPro" id="IPR036249">
    <property type="entry name" value="Thioredoxin-like_sf"/>
</dbReference>
<dbReference type="InterPro" id="IPR004045">
    <property type="entry name" value="Glutathione_S-Trfase_N"/>
</dbReference>
<feature type="domain" description="Helicase ATP-binding" evidence="18">
    <location>
        <begin position="345"/>
        <end position="522"/>
    </location>
</feature>
<dbReference type="KEGG" id="mtm:MYCTH_2081249"/>
<dbReference type="InterPro" id="IPR014001">
    <property type="entry name" value="Helicase_ATP-bd"/>
</dbReference>
<dbReference type="HOGENOM" id="CLU_003041_17_0_1"/>
<feature type="domain" description="DEAD-box RNA helicase Q" evidence="20">
    <location>
        <begin position="314"/>
        <end position="342"/>
    </location>
</feature>
<keyword evidence="6" id="KW-0547">Nucleotide-binding</keyword>
<dbReference type="InterPro" id="IPR040079">
    <property type="entry name" value="Glutathione_S-Trfase"/>
</dbReference>
<evidence type="ECO:0000256" key="15">
    <source>
        <dbReference type="SAM" id="MobiDB-lite"/>
    </source>
</evidence>
<feature type="compositionally biased region" description="Basic residues" evidence="15">
    <location>
        <begin position="842"/>
        <end position="853"/>
    </location>
</feature>
<feature type="domain" description="GST C-terminal" evidence="17">
    <location>
        <begin position="105"/>
        <end position="232"/>
    </location>
</feature>
<evidence type="ECO:0000259" key="20">
    <source>
        <dbReference type="PROSITE" id="PS51195"/>
    </source>
</evidence>
<organism evidence="21 22">
    <name type="scientific">Thermothelomyces thermophilus (strain ATCC 42464 / BCRC 31852 / DSM 1799)</name>
    <name type="common">Sporotrichum thermophile</name>
    <dbReference type="NCBI Taxonomy" id="573729"/>
    <lineage>
        <taxon>Eukaryota</taxon>
        <taxon>Fungi</taxon>
        <taxon>Dikarya</taxon>
        <taxon>Ascomycota</taxon>
        <taxon>Pezizomycotina</taxon>
        <taxon>Sordariomycetes</taxon>
        <taxon>Sordariomycetidae</taxon>
        <taxon>Sordariales</taxon>
        <taxon>Chaetomiaceae</taxon>
        <taxon>Thermothelomyces</taxon>
    </lineage>
</organism>
<comment type="similarity">
    <text evidence="12">Belongs to the DEAD box helicase family. DDX56/DBP9 subfamily.</text>
</comment>
<dbReference type="STRING" id="573729.G2QHL3"/>
<evidence type="ECO:0000256" key="1">
    <source>
        <dbReference type="ARBA" id="ARBA00003706"/>
    </source>
</evidence>
<dbReference type="SFLD" id="SFLDS00019">
    <property type="entry name" value="Glutathione_Transferase_(cytos"/>
    <property type="match status" value="1"/>
</dbReference>
<dbReference type="InterPro" id="IPR010987">
    <property type="entry name" value="Glutathione-S-Trfase_C-like"/>
</dbReference>
<dbReference type="Gene3D" id="1.20.1050.10">
    <property type="match status" value="1"/>
</dbReference>
<evidence type="ECO:0000259" key="17">
    <source>
        <dbReference type="PROSITE" id="PS50405"/>
    </source>
</evidence>
<dbReference type="Pfam" id="PF02798">
    <property type="entry name" value="GST_N"/>
    <property type="match status" value="1"/>
</dbReference>
<feature type="region of interest" description="Disordered" evidence="15">
    <location>
        <begin position="223"/>
        <end position="248"/>
    </location>
</feature>
<evidence type="ECO:0000256" key="7">
    <source>
        <dbReference type="ARBA" id="ARBA00022801"/>
    </source>
</evidence>
<sequence>MAEPTGLVAKSGIELLTFGTPNGFKASILLEELKEAYGKEYTYQSINISKNTQKEPWYTALNPNGRIPTIIDHDRNGFAVFEGLAILTYLTRHYDPEYKFSFPVDSDDYSVAEQWISWQHGGIGPMQGQAGHFLRAAPEKIAWGITRYVGETERLYGILNARLADRDYIVGPGRGKYSIADISLIGWVNASLYAGIDLASQFPNVRAWLDRLLARPAVQKGLTVPSGQPSRFSVPTAERALKGEPGLEDVKDSLEATKKLVADAKEKYNYKLSERKLDKNDEPVAAAPEPETETEPKTESKPSQPEKQAAETEPSFAELGLDPRLVQAIAKQNFEKPTLVQRKAIPLALKGQDVLCKAKTGSGKTAAYVLPVLSTILKRKAVDPTPFTAALILVPTRELADQVFKAIEQFSAFCAKDIHAARLTENVSDAVQRSLLANVPDVVVSTPARAWHSVSSSALSLAKLQHLVLDEADLVLSYGYDEDMENISRSLPKGVQTIMMSATLSAELDALKGIFCRNPTVLDLHEEFGAEDEKLTQFYVKCSEEDKWLISYLIFKLQLIKGPCLIFVADIDRSYRLKLFFEQFSIRSCVLNSELPINTRIKIIEEFNRGIYDIIIASDEKSELFGDEAADAEEEKKKKKQKQKSNSNDEAEKKDEGAEQPKKKRRYKKDEEYGVSRGRTARAGRAGIALSFVVPKELHGKHKPTTIKSTEKDEKVLAKVMRQQAKLNRKLEPYNFNKSQMEAFRYRMNDALRAVTKVAIREARTKELRQELLRSEALKRYFEENPTELAHLRHDGELGHATRQQPHLKHVPDYLLPKEGKKALASEQIGFVPLKKLDGKDRRHRKGKPKGRSFKVGGKKDPLKTFKVRRKAR</sequence>
<keyword evidence="10" id="KW-0694">RNA-binding</keyword>
<evidence type="ECO:0000313" key="22">
    <source>
        <dbReference type="Proteomes" id="UP000007322"/>
    </source>
</evidence>
<dbReference type="GO" id="GO:0005524">
    <property type="term" value="F:ATP binding"/>
    <property type="evidence" value="ECO:0007669"/>
    <property type="project" value="UniProtKB-KW"/>
</dbReference>
<dbReference type="PROSITE" id="PS51192">
    <property type="entry name" value="HELICASE_ATP_BIND_1"/>
    <property type="match status" value="1"/>
</dbReference>
<dbReference type="InterPro" id="IPR050079">
    <property type="entry name" value="DEAD_box_RNA_helicase"/>
</dbReference>
<dbReference type="PROSITE" id="PS50404">
    <property type="entry name" value="GST_NTER"/>
    <property type="match status" value="1"/>
</dbReference>
<dbReference type="VEuPathDB" id="FungiDB:MYCTH_2081249"/>
<dbReference type="PROSITE" id="PS50405">
    <property type="entry name" value="GST_CTER"/>
    <property type="match status" value="1"/>
</dbReference>
<feature type="compositionally biased region" description="Basic and acidic residues" evidence="15">
    <location>
        <begin position="650"/>
        <end position="661"/>
    </location>
</feature>
<dbReference type="EC" id="3.6.4.13" evidence="4"/>
<dbReference type="GO" id="GO:0016787">
    <property type="term" value="F:hydrolase activity"/>
    <property type="evidence" value="ECO:0007669"/>
    <property type="project" value="UniProtKB-KW"/>
</dbReference>
<keyword evidence="5" id="KW-0690">Ribosome biogenesis</keyword>
<gene>
    <name evidence="21" type="ORF">MYCTH_2081249</name>
</gene>
<dbReference type="InterPro" id="IPR036282">
    <property type="entry name" value="Glutathione-S-Trfase_C_sf"/>
</dbReference>
<protein>
    <recommendedName>
        <fullName evidence="4">RNA helicase</fullName>
        <ecNumber evidence="4">3.6.4.13</ecNumber>
    </recommendedName>
</protein>
<keyword evidence="22" id="KW-1185">Reference proteome</keyword>
<feature type="domain" description="Helicase C-terminal" evidence="19">
    <location>
        <begin position="534"/>
        <end position="742"/>
    </location>
</feature>
<dbReference type="SFLD" id="SFLDG00358">
    <property type="entry name" value="Main_(cytGST)"/>
    <property type="match status" value="1"/>
</dbReference>
<evidence type="ECO:0000256" key="4">
    <source>
        <dbReference type="ARBA" id="ARBA00012552"/>
    </source>
</evidence>
<comment type="function">
    <text evidence="1">ATP-binding RNA helicase involved in the biogenesis of 60S ribosomal subunits and is required for the normal formation of 25S and 5.8S rRNAs.</text>
</comment>